<dbReference type="InterPro" id="IPR005904">
    <property type="entry name" value="Hxn_phspho_trans"/>
</dbReference>
<dbReference type="SUPFAM" id="SSF53271">
    <property type="entry name" value="PRTase-like"/>
    <property type="match status" value="1"/>
</dbReference>
<evidence type="ECO:0000256" key="12">
    <source>
        <dbReference type="ARBA" id="ARBA00022741"/>
    </source>
</evidence>
<comment type="catalytic activity">
    <reaction evidence="14">
        <text>GMP + diphosphate = guanine + 5-phospho-alpha-D-ribose 1-diphosphate</text>
        <dbReference type="Rhea" id="RHEA:25424"/>
        <dbReference type="ChEBI" id="CHEBI:16235"/>
        <dbReference type="ChEBI" id="CHEBI:33019"/>
        <dbReference type="ChEBI" id="CHEBI:58017"/>
        <dbReference type="ChEBI" id="CHEBI:58115"/>
        <dbReference type="EC" id="2.4.2.8"/>
    </reaction>
    <physiologicalReaction direction="right-to-left" evidence="14">
        <dbReference type="Rhea" id="RHEA:25426"/>
    </physiologicalReaction>
</comment>
<evidence type="ECO:0000256" key="5">
    <source>
        <dbReference type="ARBA" id="ARBA00004676"/>
    </source>
</evidence>
<evidence type="ECO:0000256" key="7">
    <source>
        <dbReference type="ARBA" id="ARBA00022490"/>
    </source>
</evidence>
<comment type="pathway">
    <text evidence="5">Purine metabolism; GMP biosynthesis via salvage pathway; GMP from guanine: step 1/1.</text>
</comment>
<keyword evidence="8 16" id="KW-0328">Glycosyltransferase</keyword>
<keyword evidence="7 16" id="KW-0963">Cytoplasm</keyword>
<dbReference type="Gene3D" id="3.40.50.2020">
    <property type="match status" value="1"/>
</dbReference>
<dbReference type="Proteomes" id="UP000789707">
    <property type="component" value="Unassembled WGS sequence"/>
</dbReference>
<evidence type="ECO:0000256" key="1">
    <source>
        <dbReference type="ARBA" id="ARBA00001946"/>
    </source>
</evidence>
<evidence type="ECO:0000256" key="4">
    <source>
        <dbReference type="ARBA" id="ARBA00004669"/>
    </source>
</evidence>
<dbReference type="PANTHER" id="PTHR43340">
    <property type="entry name" value="HYPOXANTHINE-GUANINE PHOSPHORIBOSYLTRANSFERASE"/>
    <property type="match status" value="1"/>
</dbReference>
<comment type="similarity">
    <text evidence="6 16">Belongs to the purine/pyrimidine phosphoribosyltransferase family.</text>
</comment>
<gene>
    <name evidence="18" type="primary">hpt_1</name>
    <name evidence="18" type="ORF">WFA24289_00818</name>
</gene>
<dbReference type="GO" id="GO:0016757">
    <property type="term" value="F:glycosyltransferase activity"/>
    <property type="evidence" value="ECO:0007669"/>
    <property type="project" value="UniProtKB-KW"/>
</dbReference>
<evidence type="ECO:0000313" key="19">
    <source>
        <dbReference type="Proteomes" id="UP000789707"/>
    </source>
</evidence>
<dbReference type="InterPro" id="IPR029057">
    <property type="entry name" value="PRTase-like"/>
</dbReference>
<evidence type="ECO:0000313" key="18">
    <source>
        <dbReference type="EMBL" id="CAH0416514.1"/>
    </source>
</evidence>
<comment type="cofactor">
    <cofactor evidence="1 16">
        <name>Mg(2+)</name>
        <dbReference type="ChEBI" id="CHEBI:18420"/>
    </cofactor>
</comment>
<evidence type="ECO:0000259" key="17">
    <source>
        <dbReference type="Pfam" id="PF00156"/>
    </source>
</evidence>
<comment type="caution">
    <text evidence="18">The sequence shown here is derived from an EMBL/GenBank/DDBJ whole genome shotgun (WGS) entry which is preliminary data.</text>
</comment>
<evidence type="ECO:0000256" key="11">
    <source>
        <dbReference type="ARBA" id="ARBA00022726"/>
    </source>
</evidence>
<dbReference type="Pfam" id="PF00156">
    <property type="entry name" value="Pribosyltran"/>
    <property type="match status" value="1"/>
</dbReference>
<dbReference type="PANTHER" id="PTHR43340:SF1">
    <property type="entry name" value="HYPOXANTHINE PHOSPHORIBOSYLTRANSFERASE"/>
    <property type="match status" value="1"/>
</dbReference>
<organism evidence="18 19">
    <name type="scientific">Periweissella fabaria</name>
    <dbReference type="NCBI Taxonomy" id="546157"/>
    <lineage>
        <taxon>Bacteria</taxon>
        <taxon>Bacillati</taxon>
        <taxon>Bacillota</taxon>
        <taxon>Bacilli</taxon>
        <taxon>Lactobacillales</taxon>
        <taxon>Lactobacillaceae</taxon>
        <taxon>Periweissella</taxon>
    </lineage>
</organism>
<evidence type="ECO:0000256" key="9">
    <source>
        <dbReference type="ARBA" id="ARBA00022679"/>
    </source>
</evidence>
<keyword evidence="19" id="KW-1185">Reference proteome</keyword>
<keyword evidence="9 16" id="KW-0808">Transferase</keyword>
<dbReference type="InterPro" id="IPR000836">
    <property type="entry name" value="PRTase_dom"/>
</dbReference>
<proteinExistence type="inferred from homology"/>
<reference evidence="18 19" key="1">
    <citation type="submission" date="2021-11" db="EMBL/GenBank/DDBJ databases">
        <authorList>
            <person name="Depoorter E."/>
        </authorList>
    </citation>
    <scope>NUCLEOTIDE SEQUENCE [LARGE SCALE GENOMIC DNA]</scope>
    <source>
        <strain evidence="18 19">LMG 24289</strain>
    </source>
</reference>
<evidence type="ECO:0000256" key="8">
    <source>
        <dbReference type="ARBA" id="ARBA00022676"/>
    </source>
</evidence>
<dbReference type="CDD" id="cd06223">
    <property type="entry name" value="PRTases_typeI"/>
    <property type="match status" value="1"/>
</dbReference>
<comment type="catalytic activity">
    <reaction evidence="15">
        <text>IMP + diphosphate = hypoxanthine + 5-phospho-alpha-D-ribose 1-diphosphate</text>
        <dbReference type="Rhea" id="RHEA:17973"/>
        <dbReference type="ChEBI" id="CHEBI:17368"/>
        <dbReference type="ChEBI" id="CHEBI:33019"/>
        <dbReference type="ChEBI" id="CHEBI:58017"/>
        <dbReference type="ChEBI" id="CHEBI:58053"/>
        <dbReference type="EC" id="2.4.2.8"/>
    </reaction>
    <physiologicalReaction direction="right-to-left" evidence="15">
        <dbReference type="Rhea" id="RHEA:17975"/>
    </physiologicalReaction>
</comment>
<evidence type="ECO:0000256" key="16">
    <source>
        <dbReference type="RuleBase" id="RU364099"/>
    </source>
</evidence>
<dbReference type="EC" id="2.4.2.8" evidence="16"/>
<comment type="subcellular location">
    <subcellularLocation>
        <location evidence="3 16">Cytoplasm</location>
    </subcellularLocation>
</comment>
<keyword evidence="12 16" id="KW-0547">Nucleotide-binding</keyword>
<sequence>MTMNNDIERVLYSEADIAAAAQRIGAQLAHDYAGKTPILLSVLKGAILWTVDVMRAMDEYAEIEFIDVSSYHGGVESAGSITLKTDLTTDVKGRDIIILEDIVDTGRTLKYMIELLKQRGANSIKVASLLDKKEGRVVEIDVDYIGFDVPNEFVVGYGLDYKDLYRNLPYVGVLKPEIYTAEDTATLNGQD</sequence>
<comment type="pathway">
    <text evidence="4 16">Purine metabolism; IMP biosynthesis via salvage pathway; IMP from hypoxanthine: step 1/1.</text>
</comment>
<evidence type="ECO:0000256" key="10">
    <source>
        <dbReference type="ARBA" id="ARBA00022723"/>
    </source>
</evidence>
<name>A0ABM8Z579_9LACO</name>
<accession>A0ABM8Z579</accession>
<evidence type="ECO:0000256" key="6">
    <source>
        <dbReference type="ARBA" id="ARBA00008391"/>
    </source>
</evidence>
<keyword evidence="11 16" id="KW-0660">Purine salvage</keyword>
<dbReference type="InterPro" id="IPR050408">
    <property type="entry name" value="HGPRT"/>
</dbReference>
<protein>
    <recommendedName>
        <fullName evidence="16">Hypoxanthine phosphoribosyltransferase</fullName>
        <ecNumber evidence="16">2.4.2.8</ecNumber>
    </recommendedName>
</protein>
<evidence type="ECO:0000256" key="3">
    <source>
        <dbReference type="ARBA" id="ARBA00004496"/>
    </source>
</evidence>
<dbReference type="EMBL" id="CAKKNS010000003">
    <property type="protein sequence ID" value="CAH0416514.1"/>
    <property type="molecule type" value="Genomic_DNA"/>
</dbReference>
<keyword evidence="10 16" id="KW-0479">Metal-binding</keyword>
<evidence type="ECO:0000256" key="15">
    <source>
        <dbReference type="ARBA" id="ARBA00049402"/>
    </source>
</evidence>
<comment type="function">
    <text evidence="2">Purine salvage pathway enzyme that catalyzes the transfer of the ribosyl-5-phosphate group from 5-phospho-alpha-D-ribose 1-diphosphate (PRPP) to the N9 position of the 6-oxopurines hypoxanthine and guanine to form the corresponding ribonucleotides IMP (inosine 5'-monophosphate) and GMP (guanosine 5'-monophosphate), with the release of PPi.</text>
</comment>
<feature type="domain" description="Phosphoribosyltransferase" evidence="17">
    <location>
        <begin position="16"/>
        <end position="162"/>
    </location>
</feature>
<evidence type="ECO:0000256" key="14">
    <source>
        <dbReference type="ARBA" id="ARBA00048811"/>
    </source>
</evidence>
<evidence type="ECO:0000256" key="13">
    <source>
        <dbReference type="ARBA" id="ARBA00022842"/>
    </source>
</evidence>
<keyword evidence="13 16" id="KW-0460">Magnesium</keyword>
<dbReference type="NCBIfam" id="TIGR01203">
    <property type="entry name" value="HGPRTase"/>
    <property type="match status" value="1"/>
</dbReference>
<evidence type="ECO:0000256" key="2">
    <source>
        <dbReference type="ARBA" id="ARBA00002049"/>
    </source>
</evidence>